<protein>
    <submittedName>
        <fullName evidence="3">Insulinase family protein</fullName>
    </submittedName>
</protein>
<dbReference type="Pfam" id="PF08367">
    <property type="entry name" value="M16C_assoc"/>
    <property type="match status" value="1"/>
</dbReference>
<evidence type="ECO:0000256" key="1">
    <source>
        <dbReference type="ARBA" id="ARBA00022729"/>
    </source>
</evidence>
<dbReference type="InterPro" id="IPR014755">
    <property type="entry name" value="Cu-Rt/internalin_Ig-like"/>
</dbReference>
<evidence type="ECO:0000259" key="2">
    <source>
        <dbReference type="SMART" id="SM01264"/>
    </source>
</evidence>
<dbReference type="Pfam" id="PF00675">
    <property type="entry name" value="Peptidase_M16"/>
    <property type="match status" value="1"/>
</dbReference>
<dbReference type="InterPro" id="IPR011249">
    <property type="entry name" value="Metalloenz_LuxS/M16"/>
</dbReference>
<sequence>MNRKLKSTLVLTLAAVITSQTLVMGSMGKVKALDLNSKTCYALVANQEDLGGFQLVSKKWVEDLKCNAYEYKHPKSGARLMFLDNKNEDKMFCVNFRTPSKDDTGINHIIEHSVLQGSKKYPVKDPFIEMSKRSLNTFLNAMTASDSTMYPVSSKNSKDFENLMSIYLDAVFCPNMATDEKIFKEEGWRYELKSPNDELKYNGIVYNEMKGNYSSPDRILNRAINQSLFPDTSYKYESGGYPEEMPNLTYQKFVNTYKEYYNPSNSYFYLSGNLNINKALKYIGENYLNNFDKKEVKTELQIQKPFNERKMKVEEYSIPKGTSIENKTYLSSNYVVDTVKNKDVVLGFSVLQTLLAGMPSSPISKALKENGFGENVSASFNPNSLQPVFSINAQNVDESKKEKFQEIIDKTLKDVAKNGFDKDLMNSVLNVYELSNRTVKGNFALAYNMLMMRSWLYDGEPTLYLNINSDINNLKDKIKNGYLQTLVQKYLLDNKHASLIVLKPSPGLEEKKEAELKGKLAKIKASLSKDEINKLVQQTKELKKWQETPNSKEALSKLPSLTREDISSKAKEYNTVEKDIDGIKTLYHPIYTNGVDYIRLFFDTTKVPQEKLCYMYLLSGLLGSMDTKKYSEEDLMEEILKNSGGISIQNNNFVKQKDNNVYHPKMMVSITSLKEKTPISFELVKEIIYNSKLNDKAKLKDKIKNIKMVNESVLNSSGDSVAMQKIVSYMSESGKYNNHQTEEFYKFLCDLDKNFDSKSDEIIKNLEEVKNLVFNKQDMIVSYTGEEKDYNNFVNNFKSFSNNLRNEKLQSNKYVFDSSNINEGIMIPSKVQYVTKGGDLKKAGYEQTGKLMVLANILQGGYLWNNIRIKGGAYGTSMDLNNSNVIFSSYRDPNLKETLDIIDGIPEYLSKFDASEQEMTNFIIGTIGKMDAANNFINSMLGPAGDAMIADSLYISETKQEDMQKEREEIISTTAEDIRNFAKVIDTLLKQDYLCVVGGETKIKENQNNFAVIKSLTDDKDKKSLVIDMEKKENVPMDKKWGIKFSKSLDELTVNTSNVYVLDDKNHQVKVKASYDKKNNSIIVEPENSYEKGKKYTLFIKGIQSSKENKKQFKLLAPMKMEFTVQK</sequence>
<keyword evidence="1" id="KW-0732">Signal</keyword>
<dbReference type="InterPro" id="IPR055130">
    <property type="entry name" value="PreP_C"/>
</dbReference>
<dbReference type="InterPro" id="IPR013578">
    <property type="entry name" value="Peptidase_M16C_assoc"/>
</dbReference>
<dbReference type="Gene3D" id="3.30.830.10">
    <property type="entry name" value="Metalloenzyme, LuxS/M16 peptidase-like"/>
    <property type="match status" value="4"/>
</dbReference>
<dbReference type="InterPro" id="IPR011765">
    <property type="entry name" value="Pept_M16_N"/>
</dbReference>
<proteinExistence type="predicted"/>
<organism evidence="3 4">
    <name type="scientific">Clostridium brassicae</name>
    <dbReference type="NCBI Taxonomy" id="2999072"/>
    <lineage>
        <taxon>Bacteria</taxon>
        <taxon>Bacillati</taxon>
        <taxon>Bacillota</taxon>
        <taxon>Clostridia</taxon>
        <taxon>Eubacteriales</taxon>
        <taxon>Clostridiaceae</taxon>
        <taxon>Clostridium</taxon>
    </lineage>
</organism>
<accession>A0ABT4D4P7</accession>
<dbReference type="Pfam" id="PF05193">
    <property type="entry name" value="Peptidase_M16_C"/>
    <property type="match status" value="1"/>
</dbReference>
<dbReference type="PANTHER" id="PTHR43016:SF13">
    <property type="entry name" value="PRESEQUENCE PROTEASE, MITOCHONDRIAL"/>
    <property type="match status" value="1"/>
</dbReference>
<gene>
    <name evidence="3" type="ORF">OW729_01450</name>
</gene>
<dbReference type="InterPro" id="IPR007863">
    <property type="entry name" value="Peptidase_M16_C"/>
</dbReference>
<name>A0ABT4D4P7_9CLOT</name>
<feature type="domain" description="Peptidase M16C associated" evidence="2">
    <location>
        <begin position="502"/>
        <end position="751"/>
    </location>
</feature>
<evidence type="ECO:0000313" key="3">
    <source>
        <dbReference type="EMBL" id="MCY6957264.1"/>
    </source>
</evidence>
<reference evidence="3" key="1">
    <citation type="submission" date="2022-12" db="EMBL/GenBank/DDBJ databases">
        <title>Clostridium sp. nov., isolated from industrial wastewater.</title>
        <authorList>
            <person name="Jiayan W."/>
        </authorList>
    </citation>
    <scope>NUCLEOTIDE SEQUENCE</scope>
    <source>
        <strain evidence="3">ZC22-4</strain>
    </source>
</reference>
<dbReference type="SMART" id="SM01264">
    <property type="entry name" value="M16C_associated"/>
    <property type="match status" value="1"/>
</dbReference>
<dbReference type="PANTHER" id="PTHR43016">
    <property type="entry name" value="PRESEQUENCE PROTEASE"/>
    <property type="match status" value="1"/>
</dbReference>
<dbReference type="Proteomes" id="UP001144612">
    <property type="component" value="Unassembled WGS sequence"/>
</dbReference>
<dbReference type="RefSeq" id="WP_268059619.1">
    <property type="nucleotide sequence ID" value="NZ_JAPQFJ010000001.1"/>
</dbReference>
<dbReference type="Pfam" id="PF22516">
    <property type="entry name" value="PreP_C"/>
    <property type="match status" value="1"/>
</dbReference>
<dbReference type="Pfam" id="PF13205">
    <property type="entry name" value="Big_5"/>
    <property type="match status" value="1"/>
</dbReference>
<keyword evidence="4" id="KW-1185">Reference proteome</keyword>
<dbReference type="SUPFAM" id="SSF63411">
    <property type="entry name" value="LuxS/MPP-like metallohydrolase"/>
    <property type="match status" value="4"/>
</dbReference>
<dbReference type="Gene3D" id="2.60.40.1220">
    <property type="match status" value="1"/>
</dbReference>
<dbReference type="InterPro" id="IPR032812">
    <property type="entry name" value="SbsA_Ig"/>
</dbReference>
<evidence type="ECO:0000313" key="4">
    <source>
        <dbReference type="Proteomes" id="UP001144612"/>
    </source>
</evidence>
<comment type="caution">
    <text evidence="3">The sequence shown here is derived from an EMBL/GenBank/DDBJ whole genome shotgun (WGS) entry which is preliminary data.</text>
</comment>
<dbReference type="EMBL" id="JAPQFJ010000001">
    <property type="protein sequence ID" value="MCY6957264.1"/>
    <property type="molecule type" value="Genomic_DNA"/>
</dbReference>